<protein>
    <submittedName>
        <fullName evidence="1">Uncharacterized protein</fullName>
    </submittedName>
</protein>
<gene>
    <name evidence="1" type="ORF">HPB49_012155</name>
</gene>
<proteinExistence type="predicted"/>
<sequence>MRYSGVGTRELSQREMEYNLKMAQDYRQQLELKLENLKLKRARVWQEGQLIEEERAASVGAYETEPEGAVVVESEVEALGSLSSAQPVEGFVESESGFWLDESSQSESASGKDVHDAQGQQIVPSADPVRDGCRGAELMTTISTTGSPVIIVTDLEHKSRDQHNEVSFPPWAGGVALSFQPAARDHAMQWEGADEETVAECHLAVQKAQGYKSAIDPRAMCHGMPTGVADRCFFMLETPARTRAKFTQTEITASQSVPALSSEMKRAAQFHSRLNAGSISPCMHFIVKDIIDEFADNGPHVTSLRQAVNRHQQRRLMLALEESGLQVEKIRRKFRTCSSATARAVFDVPFSEYVIVYLVASCLSLLAFGAEVASRRYSLARRLQATLSSTFIRNH</sequence>
<name>A0ACB8CR53_DERSI</name>
<organism evidence="1 2">
    <name type="scientific">Dermacentor silvarum</name>
    <name type="common">Tick</name>
    <dbReference type="NCBI Taxonomy" id="543639"/>
    <lineage>
        <taxon>Eukaryota</taxon>
        <taxon>Metazoa</taxon>
        <taxon>Ecdysozoa</taxon>
        <taxon>Arthropoda</taxon>
        <taxon>Chelicerata</taxon>
        <taxon>Arachnida</taxon>
        <taxon>Acari</taxon>
        <taxon>Parasitiformes</taxon>
        <taxon>Ixodida</taxon>
        <taxon>Ixodoidea</taxon>
        <taxon>Ixodidae</taxon>
        <taxon>Rhipicephalinae</taxon>
        <taxon>Dermacentor</taxon>
    </lineage>
</organism>
<accession>A0ACB8CR53</accession>
<reference evidence="1" key="1">
    <citation type="submission" date="2020-05" db="EMBL/GenBank/DDBJ databases">
        <title>Large-scale comparative analyses of tick genomes elucidate their genetic diversity and vector capacities.</title>
        <authorList>
            <person name="Jia N."/>
            <person name="Wang J."/>
            <person name="Shi W."/>
            <person name="Du L."/>
            <person name="Sun Y."/>
            <person name="Zhan W."/>
            <person name="Jiang J."/>
            <person name="Wang Q."/>
            <person name="Zhang B."/>
            <person name="Ji P."/>
            <person name="Sakyi L.B."/>
            <person name="Cui X."/>
            <person name="Yuan T."/>
            <person name="Jiang B."/>
            <person name="Yang W."/>
            <person name="Lam T.T.-Y."/>
            <person name="Chang Q."/>
            <person name="Ding S."/>
            <person name="Wang X."/>
            <person name="Zhu J."/>
            <person name="Ruan X."/>
            <person name="Zhao L."/>
            <person name="Wei J."/>
            <person name="Que T."/>
            <person name="Du C."/>
            <person name="Cheng J."/>
            <person name="Dai P."/>
            <person name="Han X."/>
            <person name="Huang E."/>
            <person name="Gao Y."/>
            <person name="Liu J."/>
            <person name="Shao H."/>
            <person name="Ye R."/>
            <person name="Li L."/>
            <person name="Wei W."/>
            <person name="Wang X."/>
            <person name="Wang C."/>
            <person name="Yang T."/>
            <person name="Huo Q."/>
            <person name="Li W."/>
            <person name="Guo W."/>
            <person name="Chen H."/>
            <person name="Zhou L."/>
            <person name="Ni X."/>
            <person name="Tian J."/>
            <person name="Zhou Y."/>
            <person name="Sheng Y."/>
            <person name="Liu T."/>
            <person name="Pan Y."/>
            <person name="Xia L."/>
            <person name="Li J."/>
            <person name="Zhao F."/>
            <person name="Cao W."/>
        </authorList>
    </citation>
    <scope>NUCLEOTIDE SEQUENCE</scope>
    <source>
        <strain evidence="1">Dsil-2018</strain>
    </source>
</reference>
<dbReference type="Proteomes" id="UP000821865">
    <property type="component" value="Chromosome 5"/>
</dbReference>
<comment type="caution">
    <text evidence="1">The sequence shown here is derived from an EMBL/GenBank/DDBJ whole genome shotgun (WGS) entry which is preliminary data.</text>
</comment>
<evidence type="ECO:0000313" key="1">
    <source>
        <dbReference type="EMBL" id="KAH7949543.1"/>
    </source>
</evidence>
<keyword evidence="2" id="KW-1185">Reference proteome</keyword>
<evidence type="ECO:0000313" key="2">
    <source>
        <dbReference type="Proteomes" id="UP000821865"/>
    </source>
</evidence>
<dbReference type="EMBL" id="CM023474">
    <property type="protein sequence ID" value="KAH7949543.1"/>
    <property type="molecule type" value="Genomic_DNA"/>
</dbReference>